<feature type="domain" description="Tyrosine-protein phosphatase" evidence="2">
    <location>
        <begin position="1"/>
        <end position="146"/>
    </location>
</feature>
<dbReference type="SMART" id="SM00195">
    <property type="entry name" value="DSPc"/>
    <property type="match status" value="1"/>
</dbReference>
<dbReference type="SUPFAM" id="SSF52799">
    <property type="entry name" value="(Phosphotyrosine protein) phosphatases II"/>
    <property type="match status" value="1"/>
</dbReference>
<dbReference type="InterPro" id="IPR020422">
    <property type="entry name" value="TYR_PHOSPHATASE_DUAL_dom"/>
</dbReference>
<dbReference type="PROSITE" id="PS50054">
    <property type="entry name" value="TYR_PHOSPHATASE_DUAL"/>
    <property type="match status" value="1"/>
</dbReference>
<evidence type="ECO:0000313" key="5">
    <source>
        <dbReference type="Proteomes" id="UP000076408"/>
    </source>
</evidence>
<dbReference type="STRING" id="30069.A0A182YB21"/>
<dbReference type="InterPro" id="IPR051029">
    <property type="entry name" value="mRNA_Capping_Enz/RNA_Phosphat"/>
</dbReference>
<feature type="compositionally biased region" description="Basic and acidic residues" evidence="1">
    <location>
        <begin position="184"/>
        <end position="258"/>
    </location>
</feature>
<evidence type="ECO:0000313" key="4">
    <source>
        <dbReference type="EnsemblMetazoa" id="ASTEI05657-PA"/>
    </source>
</evidence>
<dbReference type="InterPro" id="IPR016130">
    <property type="entry name" value="Tyr_Pase_AS"/>
</dbReference>
<proteinExistence type="predicted"/>
<dbReference type="InterPro" id="IPR003595">
    <property type="entry name" value="Tyr_Pase_cat"/>
</dbReference>
<dbReference type="PROSITE" id="PS50056">
    <property type="entry name" value="TYR_PHOSPHATASE_2"/>
    <property type="match status" value="1"/>
</dbReference>
<keyword evidence="5" id="KW-1185">Reference proteome</keyword>
<dbReference type="VEuPathDB" id="VectorBase:ASTEI05657"/>
<dbReference type="InterPro" id="IPR029021">
    <property type="entry name" value="Prot-tyrosine_phosphatase-like"/>
</dbReference>
<dbReference type="Proteomes" id="UP000076408">
    <property type="component" value="Unassembled WGS sequence"/>
</dbReference>
<evidence type="ECO:0000259" key="2">
    <source>
        <dbReference type="PROSITE" id="PS50054"/>
    </source>
</evidence>
<dbReference type="AlphaFoldDB" id="A0A182YB21"/>
<dbReference type="InterPro" id="IPR000340">
    <property type="entry name" value="Dual-sp_phosphatase_cat-dom"/>
</dbReference>
<evidence type="ECO:0000259" key="3">
    <source>
        <dbReference type="PROSITE" id="PS50056"/>
    </source>
</evidence>
<name>A0A182YB21_ANOST</name>
<dbReference type="InterPro" id="IPR000387">
    <property type="entry name" value="Tyr_Pase_dom"/>
</dbReference>
<sequence length="345" mass="40846">MLDKIGVKPEDRFTPQDVIRQMRLGLVIDLTNTRRYYNPSDFISEGIDHVQVSIPGKVVPQEHLVRRFIDVVNTYLDDPTTEGKLIGVHCTHGLNRTGYLICAYMIQQLGYEPKEAIELFNAKRGHEMERNNYLQSLQRMMPAKRRVMADAPRMYVKPSPINEIAPCRSHDGPGWQQHGVPRAQDGEGWRQERAPREQDSERWRQERAPREQDSERRRQERAPREQDSERWRQERAPREQDSERWRQERAPRAQDSEGWRLPTHGRKRLLEPSDKYDDVEANNVYAPANEYGDNYHNRYTLHTAPEQSQMRWDPTVRRIVRDHNFRLPSYRNAFAKDAGVHTRFD</sequence>
<dbReference type="EnsemblMetazoa" id="ASTEI05657-RA">
    <property type="protein sequence ID" value="ASTEI05657-PA"/>
    <property type="gene ID" value="ASTEI05657"/>
</dbReference>
<feature type="region of interest" description="Disordered" evidence="1">
    <location>
        <begin position="162"/>
        <end position="262"/>
    </location>
</feature>
<dbReference type="Gene3D" id="3.90.190.10">
    <property type="entry name" value="Protein tyrosine phosphatase superfamily"/>
    <property type="match status" value="1"/>
</dbReference>
<accession>A0A182YB21</accession>
<dbReference type="VEuPathDB" id="VectorBase:ASTE004958"/>
<dbReference type="PANTHER" id="PTHR10367:SF9">
    <property type="entry name" value="DUAL-SPECIFICITY PHOSPHATASE 11 (RNA_RNP COMPLEX 1-INTERACTING)"/>
    <property type="match status" value="1"/>
</dbReference>
<reference evidence="5" key="1">
    <citation type="journal article" date="2014" name="Genome Biol.">
        <title>Genome analysis of a major urban malaria vector mosquito, Anopheles stephensi.</title>
        <authorList>
            <person name="Jiang X."/>
            <person name="Peery A."/>
            <person name="Hall A.B."/>
            <person name="Sharma A."/>
            <person name="Chen X.G."/>
            <person name="Waterhouse R.M."/>
            <person name="Komissarov A."/>
            <person name="Riehle M.M."/>
            <person name="Shouche Y."/>
            <person name="Sharakhova M.V."/>
            <person name="Lawson D."/>
            <person name="Pakpour N."/>
            <person name="Arensburger P."/>
            <person name="Davidson V.L."/>
            <person name="Eiglmeier K."/>
            <person name="Emrich S."/>
            <person name="George P."/>
            <person name="Kennedy R.C."/>
            <person name="Mane S.P."/>
            <person name="Maslen G."/>
            <person name="Oringanje C."/>
            <person name="Qi Y."/>
            <person name="Settlage R."/>
            <person name="Tojo M."/>
            <person name="Tubio J.M."/>
            <person name="Unger M.F."/>
            <person name="Wang B."/>
            <person name="Vernick K.D."/>
            <person name="Ribeiro J.M."/>
            <person name="James A.A."/>
            <person name="Michel K."/>
            <person name="Riehle M.A."/>
            <person name="Luckhart S."/>
            <person name="Sharakhov I.V."/>
            <person name="Tu Z."/>
        </authorList>
    </citation>
    <scope>NUCLEOTIDE SEQUENCE [LARGE SCALE GENOMIC DNA]</scope>
    <source>
        <strain evidence="5">Indian</strain>
    </source>
</reference>
<reference evidence="4" key="2">
    <citation type="submission" date="2020-05" db="UniProtKB">
        <authorList>
            <consortium name="EnsemblMetazoa"/>
        </authorList>
    </citation>
    <scope>IDENTIFICATION</scope>
    <source>
        <strain evidence="4">Indian</strain>
    </source>
</reference>
<dbReference type="GO" id="GO:0004651">
    <property type="term" value="F:polynucleotide 5'-phosphatase activity"/>
    <property type="evidence" value="ECO:0007669"/>
    <property type="project" value="TreeGrafter"/>
</dbReference>
<evidence type="ECO:0000256" key="1">
    <source>
        <dbReference type="SAM" id="MobiDB-lite"/>
    </source>
</evidence>
<dbReference type="VEuPathDB" id="VectorBase:ASTEI20_032450"/>
<protein>
    <submittedName>
        <fullName evidence="4">Uncharacterized protein</fullName>
    </submittedName>
</protein>
<organism evidence="4 5">
    <name type="scientific">Anopheles stephensi</name>
    <name type="common">Indo-Pakistan malaria mosquito</name>
    <dbReference type="NCBI Taxonomy" id="30069"/>
    <lineage>
        <taxon>Eukaryota</taxon>
        <taxon>Metazoa</taxon>
        <taxon>Ecdysozoa</taxon>
        <taxon>Arthropoda</taxon>
        <taxon>Hexapoda</taxon>
        <taxon>Insecta</taxon>
        <taxon>Pterygota</taxon>
        <taxon>Neoptera</taxon>
        <taxon>Endopterygota</taxon>
        <taxon>Diptera</taxon>
        <taxon>Nematocera</taxon>
        <taxon>Culicoidea</taxon>
        <taxon>Culicidae</taxon>
        <taxon>Anophelinae</taxon>
        <taxon>Anopheles</taxon>
    </lineage>
</organism>
<feature type="domain" description="Tyrosine specific protein phosphatases" evidence="3">
    <location>
        <begin position="66"/>
        <end position="141"/>
    </location>
</feature>
<dbReference type="PROSITE" id="PS00383">
    <property type="entry name" value="TYR_PHOSPHATASE_1"/>
    <property type="match status" value="1"/>
</dbReference>
<dbReference type="Pfam" id="PF00782">
    <property type="entry name" value="DSPc"/>
    <property type="match status" value="1"/>
</dbReference>
<dbReference type="SMART" id="SM00404">
    <property type="entry name" value="PTPc_motif"/>
    <property type="match status" value="1"/>
</dbReference>
<dbReference type="PANTHER" id="PTHR10367">
    <property type="entry name" value="MRNA-CAPPING ENZYME"/>
    <property type="match status" value="1"/>
</dbReference>